<proteinExistence type="predicted"/>
<evidence type="ECO:0000313" key="1">
    <source>
        <dbReference type="EMBL" id="CAK9141397.1"/>
    </source>
</evidence>
<name>A0ABC8R9H2_9AQUA</name>
<dbReference type="NCBIfam" id="TIGR01615">
    <property type="entry name" value="A_thal_3542"/>
    <property type="match status" value="1"/>
</dbReference>
<keyword evidence="2" id="KW-1185">Reference proteome</keyword>
<gene>
    <name evidence="1" type="ORF">ILEXP_LOCUS8980</name>
</gene>
<comment type="caution">
    <text evidence="1">The sequence shown here is derived from an EMBL/GenBank/DDBJ whole genome shotgun (WGS) entry which is preliminary data.</text>
</comment>
<sequence length="256" mass="29354">MFRYLPVRSKRMGSSEEERLVQMVRDYIESESTTPISYTPSKPLQVCHKTSYVSLQEILKSVTDAEIEVLGRTLCYLKSLEAIGQANNLKKWVVLNLKKDGYEASLCKTSWATAFGRLSGDYEYIDVMTKDDSGGKPVRFIVDIDFRSQFEVARPTPTYKVLSNSLPSIFVGTEEKLNQIISILCSAAKQSMEERGLHIPPWRRTNYMQSKWLSENCKKVSFSPNREVGFPKFESESGLFCGSFKFRNWTHTILKH</sequence>
<organism evidence="1 2">
    <name type="scientific">Ilex paraguariensis</name>
    <name type="common">yerba mate</name>
    <dbReference type="NCBI Taxonomy" id="185542"/>
    <lineage>
        <taxon>Eukaryota</taxon>
        <taxon>Viridiplantae</taxon>
        <taxon>Streptophyta</taxon>
        <taxon>Embryophyta</taxon>
        <taxon>Tracheophyta</taxon>
        <taxon>Spermatophyta</taxon>
        <taxon>Magnoliopsida</taxon>
        <taxon>eudicotyledons</taxon>
        <taxon>Gunneridae</taxon>
        <taxon>Pentapetalae</taxon>
        <taxon>asterids</taxon>
        <taxon>campanulids</taxon>
        <taxon>Aquifoliales</taxon>
        <taxon>Aquifoliaceae</taxon>
        <taxon>Ilex</taxon>
    </lineage>
</organism>
<dbReference type="InterPro" id="IPR006502">
    <property type="entry name" value="PDDEXK-like"/>
</dbReference>
<protein>
    <submittedName>
        <fullName evidence="1">Uncharacterized protein</fullName>
    </submittedName>
</protein>
<accession>A0ABC8R9H2</accession>
<dbReference type="PANTHER" id="PTHR31579:SF34">
    <property type="entry name" value="T14N5.3 PROTEIN"/>
    <property type="match status" value="1"/>
</dbReference>
<dbReference type="EMBL" id="CAUOFW020001133">
    <property type="protein sequence ID" value="CAK9141397.1"/>
    <property type="molecule type" value="Genomic_DNA"/>
</dbReference>
<evidence type="ECO:0000313" key="2">
    <source>
        <dbReference type="Proteomes" id="UP001642360"/>
    </source>
</evidence>
<reference evidence="1 2" key="1">
    <citation type="submission" date="2024-02" db="EMBL/GenBank/DDBJ databases">
        <authorList>
            <person name="Vignale AGUSTIN F."/>
            <person name="Sosa J E."/>
            <person name="Modenutti C."/>
        </authorList>
    </citation>
    <scope>NUCLEOTIDE SEQUENCE [LARGE SCALE GENOMIC DNA]</scope>
</reference>
<dbReference type="AlphaFoldDB" id="A0ABC8R9H2"/>
<dbReference type="Proteomes" id="UP001642360">
    <property type="component" value="Unassembled WGS sequence"/>
</dbReference>
<dbReference type="Pfam" id="PF04720">
    <property type="entry name" value="PDDEXK_6"/>
    <property type="match status" value="1"/>
</dbReference>
<dbReference type="PANTHER" id="PTHR31579">
    <property type="entry name" value="OS03G0796600 PROTEIN"/>
    <property type="match status" value="1"/>
</dbReference>